<dbReference type="SUPFAM" id="SSF53335">
    <property type="entry name" value="S-adenosyl-L-methionine-dependent methyltransferases"/>
    <property type="match status" value="1"/>
</dbReference>
<name>A0ABQ3UGN4_9CHLR</name>
<sequence>MRSKHLTLQLLDCAPTCTTLRQEVMQGLQQSPKALPSKYFYDELGSRLFAQICELEAYYPTRTERRIMQQCVEELAELLGPDCLLVEYGSGNSLKTRMLLDTLKDLAGYIPIDISKAYLKEAAIALALAYPALEVLPVCADYTSEFELPMPARAVRQRIGYFPGATIGNFEPKAARRFLQQIAHTCRGGGLLIGVDLKKDFTVLHHAYNDPQGITAQFNLNLLRRLNQELEADFQLAQFRHYACYNPGEGRIEMHLVSLEEQVVHIDDIEIPFKRGESIWTESSYKYSLEEFARLARAAGFSVERAWCDEQRLFSVQYLTTL</sequence>
<feature type="domain" description="Histidine-specific methyltransferase SAM-dependent" evidence="3">
    <location>
        <begin position="20"/>
        <end position="319"/>
    </location>
</feature>
<dbReference type="Gene3D" id="3.40.50.150">
    <property type="entry name" value="Vaccinia Virus protein VP39"/>
    <property type="match status" value="1"/>
</dbReference>
<dbReference type="EMBL" id="BNJG01000001">
    <property type="protein sequence ID" value="GHO51871.1"/>
    <property type="molecule type" value="Genomic_DNA"/>
</dbReference>
<evidence type="ECO:0000313" key="4">
    <source>
        <dbReference type="EMBL" id="GHO51871.1"/>
    </source>
</evidence>
<evidence type="ECO:0000256" key="1">
    <source>
        <dbReference type="ARBA" id="ARBA00022603"/>
    </source>
</evidence>
<comment type="caution">
    <text evidence="4">The sequence shown here is derived from an EMBL/GenBank/DDBJ whole genome shotgun (WGS) entry which is preliminary data.</text>
</comment>
<gene>
    <name evidence="4" type="ORF">KSB_03460</name>
</gene>
<dbReference type="NCBIfam" id="TIGR03438">
    <property type="entry name" value="egtD_ergothio"/>
    <property type="match status" value="1"/>
</dbReference>
<dbReference type="Proteomes" id="UP000654345">
    <property type="component" value="Unassembled WGS sequence"/>
</dbReference>
<dbReference type="PANTHER" id="PTHR43397">
    <property type="entry name" value="ERGOTHIONEINE BIOSYNTHESIS PROTEIN 1"/>
    <property type="match status" value="1"/>
</dbReference>
<dbReference type="RefSeq" id="WP_201368835.1">
    <property type="nucleotide sequence ID" value="NZ_BNJG01000001.1"/>
</dbReference>
<dbReference type="PANTHER" id="PTHR43397:SF1">
    <property type="entry name" value="ERGOTHIONEINE BIOSYNTHESIS PROTEIN 1"/>
    <property type="match status" value="1"/>
</dbReference>
<dbReference type="InterPro" id="IPR019257">
    <property type="entry name" value="MeTrfase_dom"/>
</dbReference>
<dbReference type="InterPro" id="IPR051128">
    <property type="entry name" value="EgtD_Methyltrsf_superfamily"/>
</dbReference>
<dbReference type="InterPro" id="IPR029063">
    <property type="entry name" value="SAM-dependent_MTases_sf"/>
</dbReference>
<evidence type="ECO:0000313" key="5">
    <source>
        <dbReference type="Proteomes" id="UP000654345"/>
    </source>
</evidence>
<organism evidence="4 5">
    <name type="scientific">Ktedonobacter robiniae</name>
    <dbReference type="NCBI Taxonomy" id="2778365"/>
    <lineage>
        <taxon>Bacteria</taxon>
        <taxon>Bacillati</taxon>
        <taxon>Chloroflexota</taxon>
        <taxon>Ktedonobacteria</taxon>
        <taxon>Ktedonobacterales</taxon>
        <taxon>Ktedonobacteraceae</taxon>
        <taxon>Ktedonobacter</taxon>
    </lineage>
</organism>
<evidence type="ECO:0000256" key="2">
    <source>
        <dbReference type="ARBA" id="ARBA00022679"/>
    </source>
</evidence>
<accession>A0ABQ3UGN4</accession>
<dbReference type="Pfam" id="PF10017">
    <property type="entry name" value="Methyltransf_33"/>
    <property type="match status" value="1"/>
</dbReference>
<dbReference type="InterPro" id="IPR017804">
    <property type="entry name" value="MeTrfase_EgtD-like"/>
</dbReference>
<dbReference type="PIRSF" id="PIRSF018005">
    <property type="entry name" value="UCP018005"/>
    <property type="match status" value="1"/>
</dbReference>
<reference evidence="4 5" key="1">
    <citation type="journal article" date="2021" name="Int. J. Syst. Evol. Microbiol.">
        <title>Reticulibacter mediterranei gen. nov., sp. nov., within the new family Reticulibacteraceae fam. nov., and Ktedonospora formicarum gen. nov., sp. nov., Ktedonobacter robiniae sp. nov., Dictyobacter formicarum sp. nov. and Dictyobacter arantiisoli sp. nov., belonging to the class Ktedonobacteria.</title>
        <authorList>
            <person name="Yabe S."/>
            <person name="Zheng Y."/>
            <person name="Wang C.M."/>
            <person name="Sakai Y."/>
            <person name="Abe K."/>
            <person name="Yokota A."/>
            <person name="Donadio S."/>
            <person name="Cavaletti L."/>
            <person name="Monciardini P."/>
        </authorList>
    </citation>
    <scope>NUCLEOTIDE SEQUENCE [LARGE SCALE GENOMIC DNA]</scope>
    <source>
        <strain evidence="4 5">SOSP1-30</strain>
    </source>
</reference>
<keyword evidence="5" id="KW-1185">Reference proteome</keyword>
<dbReference type="InterPro" id="IPR035094">
    <property type="entry name" value="EgtD"/>
</dbReference>
<keyword evidence="2" id="KW-0808">Transferase</keyword>
<protein>
    <submittedName>
        <fullName evidence="4">Dimethylhistidine N-methyltransferase</fullName>
    </submittedName>
</protein>
<evidence type="ECO:0000259" key="3">
    <source>
        <dbReference type="Pfam" id="PF10017"/>
    </source>
</evidence>
<keyword evidence="1" id="KW-0489">Methyltransferase</keyword>
<proteinExistence type="predicted"/>